<sequence length="222" mass="23652" precursor="true">MLSSKISQIVCLLFAGYLLAAPEVLAQSPYWQSVPSVSQPKSQAAATATTSTNKTVTDQKATGVVREQALRPVAQQAQQQGRTGLFPAQPGVIGLKPGKTGNPAWDRLSPDQKQVYTGGWGMQNPSGGLSTVVDWGQNDRFGAGGQVSRGVPHYQPNWSNQSQPVMARSLNSSNAYYSNGIPQRSASMQPVDNSWSSANQGGQVRMQSVESIDGAWSSQTGR</sequence>
<dbReference type="EMBL" id="CP036299">
    <property type="protein sequence ID" value="QDV30395.1"/>
    <property type="molecule type" value="Genomic_DNA"/>
</dbReference>
<evidence type="ECO:0000313" key="3">
    <source>
        <dbReference type="EMBL" id="QDV30395.1"/>
    </source>
</evidence>
<evidence type="ECO:0000256" key="1">
    <source>
        <dbReference type="SAM" id="MobiDB-lite"/>
    </source>
</evidence>
<dbReference type="AlphaFoldDB" id="A0A518GP39"/>
<keyword evidence="2" id="KW-0732">Signal</keyword>
<feature type="region of interest" description="Disordered" evidence="1">
    <location>
        <begin position="181"/>
        <end position="222"/>
    </location>
</feature>
<reference evidence="3 4" key="1">
    <citation type="submission" date="2019-02" db="EMBL/GenBank/DDBJ databases">
        <title>Deep-cultivation of Planctomycetes and their phenomic and genomic characterization uncovers novel biology.</title>
        <authorList>
            <person name="Wiegand S."/>
            <person name="Jogler M."/>
            <person name="Boedeker C."/>
            <person name="Pinto D."/>
            <person name="Vollmers J."/>
            <person name="Rivas-Marin E."/>
            <person name="Kohn T."/>
            <person name="Peeters S.H."/>
            <person name="Heuer A."/>
            <person name="Rast P."/>
            <person name="Oberbeckmann S."/>
            <person name="Bunk B."/>
            <person name="Jeske O."/>
            <person name="Meyerdierks A."/>
            <person name="Storesund J.E."/>
            <person name="Kallscheuer N."/>
            <person name="Luecker S."/>
            <person name="Lage O.M."/>
            <person name="Pohl T."/>
            <person name="Merkel B.J."/>
            <person name="Hornburger P."/>
            <person name="Mueller R.-W."/>
            <person name="Bruemmer F."/>
            <person name="Labrenz M."/>
            <person name="Spormann A.M."/>
            <person name="Op den Camp H."/>
            <person name="Overmann J."/>
            <person name="Amann R."/>
            <person name="Jetten M.S.M."/>
            <person name="Mascher T."/>
            <person name="Medema M.H."/>
            <person name="Devos D.P."/>
            <person name="Kaster A.-K."/>
            <person name="Ovreas L."/>
            <person name="Rohde M."/>
            <person name="Galperin M.Y."/>
            <person name="Jogler C."/>
        </authorList>
    </citation>
    <scope>NUCLEOTIDE SEQUENCE [LARGE SCALE GENOMIC DNA]</scope>
    <source>
        <strain evidence="3 4">Spb1</strain>
    </source>
</reference>
<dbReference type="OrthoDB" id="212433at2"/>
<proteinExistence type="predicted"/>
<keyword evidence="4" id="KW-1185">Reference proteome</keyword>
<evidence type="ECO:0000256" key="2">
    <source>
        <dbReference type="SAM" id="SignalP"/>
    </source>
</evidence>
<gene>
    <name evidence="3" type="ORF">Spb1_23260</name>
</gene>
<dbReference type="Proteomes" id="UP000315349">
    <property type="component" value="Chromosome"/>
</dbReference>
<name>A0A518GP39_9PLAN</name>
<dbReference type="RefSeq" id="WP_145299722.1">
    <property type="nucleotide sequence ID" value="NZ_CP036299.1"/>
</dbReference>
<organism evidence="3 4">
    <name type="scientific">Planctopirus ephydatiae</name>
    <dbReference type="NCBI Taxonomy" id="2528019"/>
    <lineage>
        <taxon>Bacteria</taxon>
        <taxon>Pseudomonadati</taxon>
        <taxon>Planctomycetota</taxon>
        <taxon>Planctomycetia</taxon>
        <taxon>Planctomycetales</taxon>
        <taxon>Planctomycetaceae</taxon>
        <taxon>Planctopirus</taxon>
    </lineage>
</organism>
<protein>
    <submittedName>
        <fullName evidence="3">Uncharacterized protein</fullName>
    </submittedName>
</protein>
<evidence type="ECO:0000313" key="4">
    <source>
        <dbReference type="Proteomes" id="UP000315349"/>
    </source>
</evidence>
<feature type="chain" id="PRO_5022051100" evidence="2">
    <location>
        <begin position="21"/>
        <end position="222"/>
    </location>
</feature>
<dbReference type="KEGG" id="peh:Spb1_23260"/>
<accession>A0A518GP39</accession>
<feature type="signal peptide" evidence="2">
    <location>
        <begin position="1"/>
        <end position="20"/>
    </location>
</feature>